<evidence type="ECO:0000256" key="2">
    <source>
        <dbReference type="ARBA" id="ARBA00004922"/>
    </source>
</evidence>
<keyword evidence="4" id="KW-0378">Hydrolase</keyword>
<comment type="pathway">
    <text evidence="2">Protein modification; protein glycosylation.</text>
</comment>
<gene>
    <name evidence="6" type="ORF">LTR16_006470</name>
</gene>
<organism evidence="6 7">
    <name type="scientific">Cryomyces antarcticus</name>
    <dbReference type="NCBI Taxonomy" id="329879"/>
    <lineage>
        <taxon>Eukaryota</taxon>
        <taxon>Fungi</taxon>
        <taxon>Dikarya</taxon>
        <taxon>Ascomycota</taxon>
        <taxon>Pezizomycotina</taxon>
        <taxon>Dothideomycetes</taxon>
        <taxon>Dothideomycetes incertae sedis</taxon>
        <taxon>Cryomyces</taxon>
    </lineage>
</organism>
<accession>A0ABR0LVU1</accession>
<protein>
    <recommendedName>
        <fullName evidence="8">Alpha-1,2-Mannosidase</fullName>
    </recommendedName>
</protein>
<dbReference type="PANTHER" id="PTHR11742:SF103">
    <property type="entry name" value="ENDOPLASMIC RETICULUM MANNOSIDASE MNL2-RELATED"/>
    <property type="match status" value="1"/>
</dbReference>
<dbReference type="Pfam" id="PF01532">
    <property type="entry name" value="Glyco_hydro_47"/>
    <property type="match status" value="1"/>
</dbReference>
<evidence type="ECO:0000313" key="7">
    <source>
        <dbReference type="Proteomes" id="UP001357485"/>
    </source>
</evidence>
<keyword evidence="5" id="KW-1015">Disulfide bond</keyword>
<comment type="caution">
    <text evidence="6">The sequence shown here is derived from an EMBL/GenBank/DDBJ whole genome shotgun (WGS) entry which is preliminary data.</text>
</comment>
<dbReference type="SUPFAM" id="SSF48225">
    <property type="entry name" value="Seven-hairpin glycosidases"/>
    <property type="match status" value="1"/>
</dbReference>
<name>A0ABR0LVU1_9PEZI</name>
<reference evidence="6 7" key="1">
    <citation type="submission" date="2023-08" db="EMBL/GenBank/DDBJ databases">
        <title>Black Yeasts Isolated from many extreme environments.</title>
        <authorList>
            <person name="Coleine C."/>
            <person name="Stajich J.E."/>
            <person name="Selbmann L."/>
        </authorList>
    </citation>
    <scope>NUCLEOTIDE SEQUENCE [LARGE SCALE GENOMIC DNA]</scope>
    <source>
        <strain evidence="6 7">CCFEE 536</strain>
    </source>
</reference>
<dbReference type="InterPro" id="IPR012341">
    <property type="entry name" value="6hp_glycosidase-like_sf"/>
</dbReference>
<keyword evidence="7" id="KW-1185">Reference proteome</keyword>
<comment type="cofactor">
    <cofactor evidence="1">
        <name>Ca(2+)</name>
        <dbReference type="ChEBI" id="CHEBI:29108"/>
    </cofactor>
</comment>
<dbReference type="InterPro" id="IPR050749">
    <property type="entry name" value="Glycosyl_Hydrolase_47"/>
</dbReference>
<evidence type="ECO:0000313" key="6">
    <source>
        <dbReference type="EMBL" id="KAK5248481.1"/>
    </source>
</evidence>
<dbReference type="PANTHER" id="PTHR11742">
    <property type="entry name" value="MANNOSYL-OLIGOSACCHARIDE ALPHA-1,2-MANNOSIDASE-RELATED"/>
    <property type="match status" value="1"/>
</dbReference>
<evidence type="ECO:0000256" key="1">
    <source>
        <dbReference type="ARBA" id="ARBA00001913"/>
    </source>
</evidence>
<dbReference type="Proteomes" id="UP001357485">
    <property type="component" value="Unassembled WGS sequence"/>
</dbReference>
<evidence type="ECO:0000256" key="3">
    <source>
        <dbReference type="ARBA" id="ARBA00007658"/>
    </source>
</evidence>
<evidence type="ECO:0008006" key="8">
    <source>
        <dbReference type="Google" id="ProtNLM"/>
    </source>
</evidence>
<comment type="similarity">
    <text evidence="3">Belongs to the glycosyl hydrolase 47 family.</text>
</comment>
<proteinExistence type="inferred from homology"/>
<sequence length="327" mass="36643">MYEYSMEAVIDKVLFRPMVPGERDILVPGRYASNAQGEDGQLTPESEHLACFAGGMFALGAKIFNRKGDLDIARRLTDGCVWAYESTTTGIMPELYQAVACESRYECSWNETKWWDVLDPYRAARTKALAPFPHLAPSTSIALVPTSAAVRAQPAALTSAAVHVDLEKRQFDEVPGAIAAKAFGTPVERPIVATGNILGGAPAVYTSPPPPLSHEEYVKAKISEERLPPGFKSIPDSKYILRPEAIESVFYMYRITGDDYWREKGWKMFMAIQKYTRVEYGYSAIDDVTKSAPELKDEMESFWLAETLKYFYLLFSDPELVSLDDWV</sequence>
<dbReference type="EMBL" id="JAVRRA010009422">
    <property type="protein sequence ID" value="KAK5248481.1"/>
    <property type="molecule type" value="Genomic_DNA"/>
</dbReference>
<feature type="non-terminal residue" evidence="6">
    <location>
        <position position="327"/>
    </location>
</feature>
<evidence type="ECO:0000256" key="5">
    <source>
        <dbReference type="ARBA" id="ARBA00023157"/>
    </source>
</evidence>
<dbReference type="InterPro" id="IPR036026">
    <property type="entry name" value="Seven-hairpin_glycosidases"/>
</dbReference>
<dbReference type="Gene3D" id="1.50.10.10">
    <property type="match status" value="2"/>
</dbReference>
<dbReference type="InterPro" id="IPR001382">
    <property type="entry name" value="Glyco_hydro_47"/>
</dbReference>
<evidence type="ECO:0000256" key="4">
    <source>
        <dbReference type="ARBA" id="ARBA00022801"/>
    </source>
</evidence>